<keyword evidence="1" id="KW-0812">Transmembrane</keyword>
<gene>
    <name evidence="3" type="ORF">IZO911_LOCUS40767</name>
    <name evidence="2" type="ORF">JYZ213_LOCUS32462</name>
    <name evidence="4" type="ORF">KXQ929_LOCUS12996</name>
    <name evidence="5" type="ORF">OXD698_LOCUS31657</name>
</gene>
<dbReference type="Proteomes" id="UP000663844">
    <property type="component" value="Unassembled WGS sequence"/>
</dbReference>
<dbReference type="Proteomes" id="UP000663868">
    <property type="component" value="Unassembled WGS sequence"/>
</dbReference>
<evidence type="ECO:0000256" key="1">
    <source>
        <dbReference type="SAM" id="Phobius"/>
    </source>
</evidence>
<feature type="transmembrane region" description="Helical" evidence="1">
    <location>
        <begin position="57"/>
        <end position="80"/>
    </location>
</feature>
<dbReference type="AlphaFoldDB" id="A0A819R0J8"/>
<accession>A0A819R0J8</accession>
<evidence type="ECO:0000313" key="6">
    <source>
        <dbReference type="Proteomes" id="UP000663844"/>
    </source>
</evidence>
<proteinExistence type="predicted"/>
<evidence type="ECO:0000313" key="5">
    <source>
        <dbReference type="EMBL" id="CAF4036949.1"/>
    </source>
</evidence>
<evidence type="ECO:0000313" key="3">
    <source>
        <dbReference type="EMBL" id="CAF1422577.1"/>
    </source>
</evidence>
<dbReference type="Proteomes" id="UP000663860">
    <property type="component" value="Unassembled WGS sequence"/>
</dbReference>
<feature type="transmembrane region" description="Helical" evidence="1">
    <location>
        <begin position="92"/>
        <end position="118"/>
    </location>
</feature>
<keyword evidence="1" id="KW-1133">Transmembrane helix</keyword>
<keyword evidence="1" id="KW-0472">Membrane</keyword>
<dbReference type="EMBL" id="CAJNOG010000579">
    <property type="protein sequence ID" value="CAF1303704.1"/>
    <property type="molecule type" value="Genomic_DNA"/>
</dbReference>
<dbReference type="EMBL" id="CAJOBB010000683">
    <property type="protein sequence ID" value="CAF3730118.1"/>
    <property type="molecule type" value="Genomic_DNA"/>
</dbReference>
<dbReference type="Proteomes" id="UP000663845">
    <property type="component" value="Unassembled WGS sequence"/>
</dbReference>
<protein>
    <submittedName>
        <fullName evidence="5">Uncharacterized protein</fullName>
    </submittedName>
</protein>
<evidence type="ECO:0000313" key="2">
    <source>
        <dbReference type="EMBL" id="CAF1303704.1"/>
    </source>
</evidence>
<comment type="caution">
    <text evidence="5">The sequence shown here is derived from an EMBL/GenBank/DDBJ whole genome shotgun (WGS) entry which is preliminary data.</text>
</comment>
<evidence type="ECO:0000313" key="4">
    <source>
        <dbReference type="EMBL" id="CAF3730118.1"/>
    </source>
</evidence>
<name>A0A819R0J8_9BILA</name>
<dbReference type="EMBL" id="CAJNOE010001429">
    <property type="protein sequence ID" value="CAF1422577.1"/>
    <property type="molecule type" value="Genomic_DNA"/>
</dbReference>
<reference evidence="5" key="1">
    <citation type="submission" date="2021-02" db="EMBL/GenBank/DDBJ databases">
        <authorList>
            <person name="Nowell W R."/>
        </authorList>
    </citation>
    <scope>NUCLEOTIDE SEQUENCE</scope>
</reference>
<organism evidence="5 6">
    <name type="scientific">Adineta steineri</name>
    <dbReference type="NCBI Taxonomy" id="433720"/>
    <lineage>
        <taxon>Eukaryota</taxon>
        <taxon>Metazoa</taxon>
        <taxon>Spiralia</taxon>
        <taxon>Gnathifera</taxon>
        <taxon>Rotifera</taxon>
        <taxon>Eurotatoria</taxon>
        <taxon>Bdelloidea</taxon>
        <taxon>Adinetida</taxon>
        <taxon>Adinetidae</taxon>
        <taxon>Adineta</taxon>
    </lineage>
</organism>
<sequence length="134" mass="15280">MIVLVEVIMNVEHNVYKKMQIVHKHHSNIFDLSLDNILGYHIQPHININYQSSVLKFSIALTTIMFTIELINGILSLITFSNKETQKVGCDLYLSGTSITTLLITIIFALKVSILLIVQMTHITNRSFLNSQCY</sequence>
<dbReference type="EMBL" id="CAJOAZ010003955">
    <property type="protein sequence ID" value="CAF4036949.1"/>
    <property type="molecule type" value="Genomic_DNA"/>
</dbReference>